<evidence type="ECO:0000256" key="9">
    <source>
        <dbReference type="PROSITE-ProRule" id="PRU00267"/>
    </source>
</evidence>
<proteinExistence type="inferred from homology"/>
<dbReference type="InterPro" id="IPR036910">
    <property type="entry name" value="HMG_box_dom_sf"/>
</dbReference>
<dbReference type="InterPro" id="IPR048993">
    <property type="entry name" value="SSRP1-like_PH1"/>
</dbReference>
<dbReference type="GO" id="GO:0006281">
    <property type="term" value="P:DNA repair"/>
    <property type="evidence" value="ECO:0007669"/>
    <property type="project" value="UniProtKB-KW"/>
</dbReference>
<dbReference type="GO" id="GO:0042393">
    <property type="term" value="F:histone binding"/>
    <property type="evidence" value="ECO:0007669"/>
    <property type="project" value="TreeGrafter"/>
</dbReference>
<reference evidence="14" key="1">
    <citation type="submission" date="2016-11" db="UniProtKB">
        <authorList>
            <consortium name="WormBaseParasite"/>
        </authorList>
    </citation>
    <scope>IDENTIFICATION</scope>
</reference>
<dbReference type="GO" id="GO:0031491">
    <property type="term" value="F:nucleosome binding"/>
    <property type="evidence" value="ECO:0007669"/>
    <property type="project" value="TreeGrafter"/>
</dbReference>
<evidence type="ECO:0000256" key="4">
    <source>
        <dbReference type="ARBA" id="ARBA00022763"/>
    </source>
</evidence>
<dbReference type="InterPro" id="IPR009071">
    <property type="entry name" value="HMG_box_dom"/>
</dbReference>
<dbReference type="InterPro" id="IPR000969">
    <property type="entry name" value="SSRP1/POB3"/>
</dbReference>
<feature type="compositionally biased region" description="Polar residues" evidence="11">
    <location>
        <begin position="320"/>
        <end position="332"/>
    </location>
</feature>
<dbReference type="FunFam" id="2.30.29.150:FF:000001">
    <property type="entry name" value="Fact complex subunit ssrp1"/>
    <property type="match status" value="1"/>
</dbReference>
<keyword evidence="6 10" id="KW-0804">Transcription</keyword>
<dbReference type="GO" id="GO:0035101">
    <property type="term" value="C:FACT complex"/>
    <property type="evidence" value="ECO:0007669"/>
    <property type="project" value="TreeGrafter"/>
</dbReference>
<evidence type="ECO:0000256" key="1">
    <source>
        <dbReference type="ARBA" id="ARBA00010060"/>
    </source>
</evidence>
<dbReference type="SUPFAM" id="SSF50729">
    <property type="entry name" value="PH domain-like"/>
    <property type="match status" value="1"/>
</dbReference>
<keyword evidence="3 10" id="KW-0235">DNA replication</keyword>
<dbReference type="CDD" id="cd13231">
    <property type="entry name" value="PH2_SSRP1-like"/>
    <property type="match status" value="1"/>
</dbReference>
<evidence type="ECO:0000259" key="12">
    <source>
        <dbReference type="PROSITE" id="PS50118"/>
    </source>
</evidence>
<dbReference type="Pfam" id="PF08512">
    <property type="entry name" value="Rttp106-like_middle"/>
    <property type="match status" value="1"/>
</dbReference>
<keyword evidence="7 10" id="KW-0234">DNA repair</keyword>
<feature type="compositionally biased region" description="Basic and acidic residues" evidence="11">
    <location>
        <begin position="358"/>
        <end position="393"/>
    </location>
</feature>
<feature type="compositionally biased region" description="Basic and acidic residues" evidence="11">
    <location>
        <begin position="333"/>
        <end position="342"/>
    </location>
</feature>
<keyword evidence="4 10" id="KW-0227">DNA damage</keyword>
<feature type="domain" description="HMG box" evidence="12">
    <location>
        <begin position="319"/>
        <end position="385"/>
    </location>
</feature>
<comment type="subcellular location">
    <subcellularLocation>
        <location evidence="10">Nucleus</location>
    </subcellularLocation>
    <subcellularLocation>
        <location evidence="10">Chromosome</location>
    </subcellularLocation>
</comment>
<evidence type="ECO:0000256" key="8">
    <source>
        <dbReference type="ARBA" id="ARBA00023242"/>
    </source>
</evidence>
<evidence type="ECO:0000256" key="7">
    <source>
        <dbReference type="ARBA" id="ARBA00023204"/>
    </source>
</evidence>
<keyword evidence="5 10" id="KW-0805">Transcription regulation</keyword>
<feature type="compositionally biased region" description="Low complexity" evidence="11">
    <location>
        <begin position="402"/>
        <end position="426"/>
    </location>
</feature>
<dbReference type="PROSITE" id="PS50118">
    <property type="entry name" value="HMG_BOX_2"/>
    <property type="match status" value="1"/>
</dbReference>
<accession>A0A1I8B304</accession>
<organism evidence="13 14">
    <name type="scientific">Meloidogyne hapla</name>
    <name type="common">Root-knot nematode worm</name>
    <dbReference type="NCBI Taxonomy" id="6305"/>
    <lineage>
        <taxon>Eukaryota</taxon>
        <taxon>Metazoa</taxon>
        <taxon>Ecdysozoa</taxon>
        <taxon>Nematoda</taxon>
        <taxon>Chromadorea</taxon>
        <taxon>Rhabditida</taxon>
        <taxon>Tylenchina</taxon>
        <taxon>Tylenchomorpha</taxon>
        <taxon>Tylenchoidea</taxon>
        <taxon>Meloidogynidae</taxon>
        <taxon>Meloidogyninae</taxon>
        <taxon>Meloidogyne</taxon>
    </lineage>
</organism>
<dbReference type="Gene3D" id="2.30.29.30">
    <property type="entry name" value="Pleckstrin-homology domain (PH domain)/Phosphotyrosine-binding domain (PTB)"/>
    <property type="match status" value="1"/>
</dbReference>
<dbReference type="OMA" id="CASETQF"/>
<keyword evidence="9" id="KW-0238">DNA-binding</keyword>
<dbReference type="Pfam" id="PF00505">
    <property type="entry name" value="HMG_box"/>
    <property type="match status" value="1"/>
</dbReference>
<name>A0A1I8B304_MELHA</name>
<dbReference type="InterPro" id="IPR013719">
    <property type="entry name" value="RTT106/SPT16-like_middle_dom"/>
</dbReference>
<feature type="region of interest" description="Disordered" evidence="11">
    <location>
        <begin position="195"/>
        <end position="426"/>
    </location>
</feature>
<evidence type="ECO:0000313" key="13">
    <source>
        <dbReference type="Proteomes" id="UP000095281"/>
    </source>
</evidence>
<dbReference type="Gene3D" id="1.10.30.10">
    <property type="entry name" value="High mobility group box domain"/>
    <property type="match status" value="1"/>
</dbReference>
<keyword evidence="8 9" id="KW-0539">Nucleus</keyword>
<feature type="compositionally biased region" description="Basic and acidic residues" evidence="11">
    <location>
        <begin position="209"/>
        <end position="228"/>
    </location>
</feature>
<comment type="similarity">
    <text evidence="1 10">Belongs to the SSRP1 family.</text>
</comment>
<evidence type="ECO:0000256" key="3">
    <source>
        <dbReference type="ARBA" id="ARBA00022705"/>
    </source>
</evidence>
<dbReference type="GO" id="GO:0003677">
    <property type="term" value="F:DNA binding"/>
    <property type="evidence" value="ECO:0007669"/>
    <property type="project" value="UniProtKB-UniRule"/>
</dbReference>
<feature type="DNA-binding region" description="HMG box" evidence="9">
    <location>
        <begin position="319"/>
        <end position="385"/>
    </location>
</feature>
<feature type="compositionally biased region" description="Basic and acidic residues" evidence="11">
    <location>
        <begin position="238"/>
        <end position="251"/>
    </location>
</feature>
<dbReference type="CDD" id="cd21994">
    <property type="entry name" value="HMG-box_SSRP1-like"/>
    <property type="match status" value="1"/>
</dbReference>
<dbReference type="InterPro" id="IPR011993">
    <property type="entry name" value="PH-like_dom_sf"/>
</dbReference>
<dbReference type="SMART" id="SM00398">
    <property type="entry name" value="HMG"/>
    <property type="match status" value="1"/>
</dbReference>
<dbReference type="PANTHER" id="PTHR45849:SF1">
    <property type="entry name" value="FACT COMPLEX SUBUNIT SSRP1"/>
    <property type="match status" value="1"/>
</dbReference>
<dbReference type="GO" id="GO:0006260">
    <property type="term" value="P:DNA replication"/>
    <property type="evidence" value="ECO:0007669"/>
    <property type="project" value="UniProtKB-KW"/>
</dbReference>
<evidence type="ECO:0000256" key="5">
    <source>
        <dbReference type="ARBA" id="ARBA00023015"/>
    </source>
</evidence>
<dbReference type="SMART" id="SM01287">
    <property type="entry name" value="Rtt106"/>
    <property type="match status" value="1"/>
</dbReference>
<dbReference type="WBParaSite" id="MhA1_Contig128.frz3.gene5">
    <property type="protein sequence ID" value="MhA1_Contig128.frz3.gene5"/>
    <property type="gene ID" value="MhA1_Contig128.frz3.gene5"/>
</dbReference>
<comment type="function">
    <text evidence="10">Component of the FACT complex, a general chromatin factor that acts to reorganize nucleosomes. The FACT complex is involved in multiple processes that require DNA as a template such as mRNA elongation, DNA replication and DNA repair. During transcription elongation the FACT complex acts as a histone chaperone that both destabilizes and restores nucleosomal structure. It facilitates the passage of RNA polymerase II and transcription by promoting the dissociation of one histone H2A-H2B dimer from the nucleosome, then subsequently promotes the reestablishment of the nucleosome following the passage of RNA polymerase II.</text>
</comment>
<evidence type="ECO:0000256" key="10">
    <source>
        <dbReference type="RuleBase" id="RU364013"/>
    </source>
</evidence>
<keyword evidence="2 10" id="KW-0158">Chromosome</keyword>
<dbReference type="Gene3D" id="2.30.29.150">
    <property type="match status" value="1"/>
</dbReference>
<keyword evidence="13" id="KW-1185">Reference proteome</keyword>
<protein>
    <recommendedName>
        <fullName evidence="10">FACT complex subunit SSRP1</fullName>
    </recommendedName>
</protein>
<dbReference type="FunFam" id="2.30.29.30:FF:000098">
    <property type="entry name" value="Fact complex subunit ssrp1"/>
    <property type="match status" value="1"/>
</dbReference>
<evidence type="ECO:0000256" key="2">
    <source>
        <dbReference type="ARBA" id="ARBA00022454"/>
    </source>
</evidence>
<dbReference type="AlphaFoldDB" id="A0A1I8B304"/>
<evidence type="ECO:0000256" key="11">
    <source>
        <dbReference type="SAM" id="MobiDB-lite"/>
    </source>
</evidence>
<evidence type="ECO:0000256" key="6">
    <source>
        <dbReference type="ARBA" id="ARBA00023163"/>
    </source>
</evidence>
<dbReference type="PANTHER" id="PTHR45849">
    <property type="entry name" value="FACT COMPLEX SUBUNIT SSRP1"/>
    <property type="match status" value="1"/>
</dbReference>
<dbReference type="Proteomes" id="UP000095281">
    <property type="component" value="Unplaced"/>
</dbReference>
<feature type="compositionally biased region" description="Basic residues" evidence="11">
    <location>
        <begin position="283"/>
        <end position="302"/>
    </location>
</feature>
<dbReference type="SUPFAM" id="SSF47095">
    <property type="entry name" value="HMG-box"/>
    <property type="match status" value="1"/>
</dbReference>
<sequence length="426" mass="49424">MFLLSHKDGRHMYFVLHINPPIRQGQARYPFLVLEFSKEDYIELDLCLTEEQLAQQYQNKLDMHMRGFLYEMIAKLFRVLVNSRIIVPGNFTGASGTPAISCAVRQSMGFLYPLEKGFVYVHKPALYIRFEEVDNVHFARSDVSTRSFDFEIVQKSGSSVIFSNIGKEEYNKLFDYVQSKGLKIRNAQRYEKSYKEDKFADSSDEEELDPYKEKLKDDARERAAKSDSDSEDEDYDMEKDLRKREKEKESSEGSGSEPDEEYDSSAAASVSDDLMEGETAAEKRKRTEKKKEKKEKEHKKRGEKGDKKDKKKKKDPNAPKRNQTSFFLWQTENRSKIKKEGDTIAETATRAGQMWKEMSADDKQPYEQKAKVDKERYEREMKVYKDKKQKTDEESNDEGEEPSTSAKASKPTKPTKNSTKISSPIN</sequence>
<evidence type="ECO:0000313" key="14">
    <source>
        <dbReference type="WBParaSite" id="MhA1_Contig128.frz3.gene5"/>
    </source>
</evidence>
<dbReference type="Pfam" id="PF21103">
    <property type="entry name" value="PH1_SSRP1-like"/>
    <property type="match status" value="1"/>
</dbReference>
<dbReference type="InterPro" id="IPR050454">
    <property type="entry name" value="RTT106/SSRP1_HistChap/FACT"/>
</dbReference>
<dbReference type="GO" id="GO:1902275">
    <property type="term" value="P:regulation of chromatin organization"/>
    <property type="evidence" value="ECO:0007669"/>
    <property type="project" value="TreeGrafter"/>
</dbReference>
<dbReference type="PRINTS" id="PR00887">
    <property type="entry name" value="SSRCOGNITION"/>
</dbReference>